<dbReference type="Pfam" id="PF09608">
    <property type="entry name" value="Alph_Pro_TM"/>
    <property type="match status" value="1"/>
</dbReference>
<dbReference type="AlphaFoldDB" id="A0A1G9RWN8"/>
<keyword evidence="1" id="KW-0812">Transmembrane</keyword>
<name>A0A1G9RWN8_9PROT</name>
<dbReference type="Proteomes" id="UP000199759">
    <property type="component" value="Unassembled WGS sequence"/>
</dbReference>
<keyword evidence="1" id="KW-0472">Membrane</keyword>
<keyword evidence="3" id="KW-1185">Reference proteome</keyword>
<protein>
    <recommendedName>
        <fullName evidence="4">Transmembrane protein (Alph_Pro_TM)</fullName>
    </recommendedName>
</protein>
<organism evidence="2 3">
    <name type="scientific">Maricaulis salignorans</name>
    <dbReference type="NCBI Taxonomy" id="144026"/>
    <lineage>
        <taxon>Bacteria</taxon>
        <taxon>Pseudomonadati</taxon>
        <taxon>Pseudomonadota</taxon>
        <taxon>Alphaproteobacteria</taxon>
        <taxon>Maricaulales</taxon>
        <taxon>Maricaulaceae</taxon>
        <taxon>Maricaulis</taxon>
    </lineage>
</organism>
<sequence>MMMLALALLVQQPMVNEAPGIMAALTQETVEIRENFAGTSLVLYGATRGLTLRDEIVVVLRGPDQDLRVMRKRRSFGIWVNTAPVDFPTVPSYYAMASSLPIDVIASPESLTRNGIGLESLLHPQTSPDEDDPDETELENYRAAVLRAGGRDALYAETPGGVDVLDGGLFRAVLKMPPRTPVGNYTAEVYLFRDGRPVASRTTSLRVEKAGFERLVYEFAHNAPMIYGLFCVALAMLAGYLAALIFGRD</sequence>
<gene>
    <name evidence="2" type="ORF">SAMN04488568_10821</name>
</gene>
<dbReference type="EMBL" id="FNHG01000008">
    <property type="protein sequence ID" value="SDM27636.1"/>
    <property type="molecule type" value="Genomic_DNA"/>
</dbReference>
<evidence type="ECO:0008006" key="4">
    <source>
        <dbReference type="Google" id="ProtNLM"/>
    </source>
</evidence>
<proteinExistence type="predicted"/>
<dbReference type="OrthoDB" id="9815212at2"/>
<reference evidence="2 3" key="1">
    <citation type="submission" date="2016-10" db="EMBL/GenBank/DDBJ databases">
        <authorList>
            <person name="de Groot N.N."/>
        </authorList>
    </citation>
    <scope>NUCLEOTIDE SEQUENCE [LARGE SCALE GENOMIC DNA]</scope>
    <source>
        <strain evidence="2 3">DSM 16077</strain>
    </source>
</reference>
<evidence type="ECO:0000256" key="1">
    <source>
        <dbReference type="SAM" id="Phobius"/>
    </source>
</evidence>
<accession>A0A1G9RWN8</accession>
<feature type="transmembrane region" description="Helical" evidence="1">
    <location>
        <begin position="225"/>
        <end position="246"/>
    </location>
</feature>
<evidence type="ECO:0000313" key="3">
    <source>
        <dbReference type="Proteomes" id="UP000199759"/>
    </source>
</evidence>
<dbReference type="InterPro" id="IPR019088">
    <property type="entry name" value="CHP02186-rel_TM"/>
</dbReference>
<dbReference type="RefSeq" id="WP_091769464.1">
    <property type="nucleotide sequence ID" value="NZ_FNHG01000008.1"/>
</dbReference>
<dbReference type="STRING" id="144026.SAMN04488568_10821"/>
<evidence type="ECO:0000313" key="2">
    <source>
        <dbReference type="EMBL" id="SDM27636.1"/>
    </source>
</evidence>
<keyword evidence="1" id="KW-1133">Transmembrane helix</keyword>